<reference evidence="4" key="2">
    <citation type="submission" date="2015-01" db="EMBL/GenBank/DDBJ databases">
        <title>Evolutionary Origins and Diversification of the Mycorrhizal Mutualists.</title>
        <authorList>
            <consortium name="DOE Joint Genome Institute"/>
            <consortium name="Mycorrhizal Genomics Consortium"/>
            <person name="Kohler A."/>
            <person name="Kuo A."/>
            <person name="Nagy L.G."/>
            <person name="Floudas D."/>
            <person name="Copeland A."/>
            <person name="Barry K.W."/>
            <person name="Cichocki N."/>
            <person name="Veneault-Fourrey C."/>
            <person name="LaButti K."/>
            <person name="Lindquist E.A."/>
            <person name="Lipzen A."/>
            <person name="Lundell T."/>
            <person name="Morin E."/>
            <person name="Murat C."/>
            <person name="Riley R."/>
            <person name="Ohm R."/>
            <person name="Sun H."/>
            <person name="Tunlid A."/>
            <person name="Henrissat B."/>
            <person name="Grigoriev I.V."/>
            <person name="Hibbett D.S."/>
            <person name="Martin F."/>
        </authorList>
    </citation>
    <scope>NUCLEOTIDE SEQUENCE [LARGE SCALE GENOMIC DNA]</scope>
    <source>
        <strain evidence="4">LaAM-08-1</strain>
    </source>
</reference>
<dbReference type="SUPFAM" id="SSF56112">
    <property type="entry name" value="Protein kinase-like (PK-like)"/>
    <property type="match status" value="1"/>
</dbReference>
<dbReference type="GO" id="GO:0005524">
    <property type="term" value="F:ATP binding"/>
    <property type="evidence" value="ECO:0007669"/>
    <property type="project" value="InterPro"/>
</dbReference>
<keyword evidence="1" id="KW-0472">Membrane</keyword>
<dbReference type="GO" id="GO:0004674">
    <property type="term" value="F:protein serine/threonine kinase activity"/>
    <property type="evidence" value="ECO:0007669"/>
    <property type="project" value="TreeGrafter"/>
</dbReference>
<dbReference type="HOGENOM" id="CLU_880190_0_0_1"/>
<keyword evidence="1" id="KW-1133">Transmembrane helix</keyword>
<dbReference type="STRING" id="1095629.A0A0C9XIN7"/>
<evidence type="ECO:0000259" key="2">
    <source>
        <dbReference type="PROSITE" id="PS50011"/>
    </source>
</evidence>
<organism evidence="3 4">
    <name type="scientific">Laccaria amethystina LaAM-08-1</name>
    <dbReference type="NCBI Taxonomy" id="1095629"/>
    <lineage>
        <taxon>Eukaryota</taxon>
        <taxon>Fungi</taxon>
        <taxon>Dikarya</taxon>
        <taxon>Basidiomycota</taxon>
        <taxon>Agaricomycotina</taxon>
        <taxon>Agaricomycetes</taxon>
        <taxon>Agaricomycetidae</taxon>
        <taxon>Agaricales</taxon>
        <taxon>Agaricineae</taxon>
        <taxon>Hydnangiaceae</taxon>
        <taxon>Laccaria</taxon>
    </lineage>
</organism>
<feature type="transmembrane region" description="Helical" evidence="1">
    <location>
        <begin position="6"/>
        <end position="26"/>
    </location>
</feature>
<dbReference type="EMBL" id="KN838734">
    <property type="protein sequence ID" value="KIJ96032.1"/>
    <property type="molecule type" value="Genomic_DNA"/>
</dbReference>
<keyword evidence="4" id="KW-1185">Reference proteome</keyword>
<dbReference type="PROSITE" id="PS50011">
    <property type="entry name" value="PROTEIN_KINASE_DOM"/>
    <property type="match status" value="1"/>
</dbReference>
<dbReference type="PANTHER" id="PTHR44329">
    <property type="entry name" value="SERINE/THREONINE-PROTEIN KINASE TNNI3K-RELATED"/>
    <property type="match status" value="1"/>
</dbReference>
<keyword evidence="1" id="KW-0812">Transmembrane</keyword>
<evidence type="ECO:0000256" key="1">
    <source>
        <dbReference type="SAM" id="Phobius"/>
    </source>
</evidence>
<dbReference type="Proteomes" id="UP000054477">
    <property type="component" value="Unassembled WGS sequence"/>
</dbReference>
<dbReference type="PANTHER" id="PTHR44329:SF214">
    <property type="entry name" value="PROTEIN KINASE DOMAIN-CONTAINING PROTEIN"/>
    <property type="match status" value="1"/>
</dbReference>
<proteinExistence type="predicted"/>
<evidence type="ECO:0000313" key="3">
    <source>
        <dbReference type="EMBL" id="KIJ96032.1"/>
    </source>
</evidence>
<name>A0A0C9XIN7_9AGAR</name>
<dbReference type="Gene3D" id="1.10.510.10">
    <property type="entry name" value="Transferase(Phosphotransferase) domain 1"/>
    <property type="match status" value="1"/>
</dbReference>
<dbReference type="PRINTS" id="PR00109">
    <property type="entry name" value="TYRKINASE"/>
</dbReference>
<dbReference type="Pfam" id="PF07714">
    <property type="entry name" value="PK_Tyr_Ser-Thr"/>
    <property type="match status" value="1"/>
</dbReference>
<sequence>MSNLISSGPILRVFTLGIMVMVGWAVRTKLWRKKASPPQAMPLQPEWHNLVDRNHYGRRRLHKIDHSDDQQSMLRDFVLISKRDSPDCVNRMRDYLGRREMPKHLHIAPESVIDMEAYRAIVTPYYQNGNILEFVNKRAVSDGRKLQLIMQIAQGLAYLHSLGIVHGNLYPANILVTDDENIVLTDAGIYTEVVKLMLLPSGRIRIPQSMVYKSHQELDGEEVPTKSTDVFAFASTCYAIMTGRAPFFEMANPYQRILKIAQDGHTTLPKPSSTSPTLWDLLVECWSAEPTERPTMSEFVYWLGRATPNRRSLLIR</sequence>
<feature type="domain" description="Protein kinase" evidence="2">
    <location>
        <begin position="1"/>
        <end position="303"/>
    </location>
</feature>
<reference evidence="3 4" key="1">
    <citation type="submission" date="2014-04" db="EMBL/GenBank/DDBJ databases">
        <authorList>
            <consortium name="DOE Joint Genome Institute"/>
            <person name="Kuo A."/>
            <person name="Kohler A."/>
            <person name="Nagy L.G."/>
            <person name="Floudas D."/>
            <person name="Copeland A."/>
            <person name="Barry K.W."/>
            <person name="Cichocki N."/>
            <person name="Veneault-Fourrey C."/>
            <person name="LaButti K."/>
            <person name="Lindquist E.A."/>
            <person name="Lipzen A."/>
            <person name="Lundell T."/>
            <person name="Morin E."/>
            <person name="Murat C."/>
            <person name="Sun H."/>
            <person name="Tunlid A."/>
            <person name="Henrissat B."/>
            <person name="Grigoriev I.V."/>
            <person name="Hibbett D.S."/>
            <person name="Martin F."/>
            <person name="Nordberg H.P."/>
            <person name="Cantor M.N."/>
            <person name="Hua S.X."/>
        </authorList>
    </citation>
    <scope>NUCLEOTIDE SEQUENCE [LARGE SCALE GENOMIC DNA]</scope>
    <source>
        <strain evidence="3 4">LaAM-08-1</strain>
    </source>
</reference>
<dbReference type="InterPro" id="IPR051681">
    <property type="entry name" value="Ser/Thr_Kinases-Pseudokinases"/>
</dbReference>
<dbReference type="OrthoDB" id="5966500at2759"/>
<accession>A0A0C9XIN7</accession>
<dbReference type="InterPro" id="IPR011009">
    <property type="entry name" value="Kinase-like_dom_sf"/>
</dbReference>
<dbReference type="InterPro" id="IPR001245">
    <property type="entry name" value="Ser-Thr/Tyr_kinase_cat_dom"/>
</dbReference>
<gene>
    <name evidence="3" type="ORF">K443DRAFT_107852</name>
</gene>
<dbReference type="InterPro" id="IPR000719">
    <property type="entry name" value="Prot_kinase_dom"/>
</dbReference>
<dbReference type="AlphaFoldDB" id="A0A0C9XIN7"/>
<evidence type="ECO:0000313" key="4">
    <source>
        <dbReference type="Proteomes" id="UP000054477"/>
    </source>
</evidence>
<protein>
    <recommendedName>
        <fullName evidence="2">Protein kinase domain-containing protein</fullName>
    </recommendedName>
</protein>